<feature type="region of interest" description="Disordered" evidence="1">
    <location>
        <begin position="141"/>
        <end position="197"/>
    </location>
</feature>
<sequence>MNDRTNSDIPIEASLTSTPATARTMNLFKDMGWENEALTAQLNSNISEGVREFKLTKAMRDLLISNLQLEMENRIRRLKTYHEFTAHAIRTKIEMRINRVPRNFWDIKVGELIKAAGGHKVPKEFPKSDVKKEYYHQTSGERVALESGSRHANSQLKSRKTFSNSSHGIKEGILTPTPTKRKLSSSSPAKQLSKPKPVATAVMMATDGYAQVDGESFPVKQNDSEKPPLLSTGVSSTAESNLRSTPVPATSFSSFDSPGPPGPPVISTRKPRKRGRPRKSQAAQIKAAQAEAAQFKSEK</sequence>
<feature type="region of interest" description="Disordered" evidence="1">
    <location>
        <begin position="214"/>
        <end position="299"/>
    </location>
</feature>
<protein>
    <recommendedName>
        <fullName evidence="2">Borealin N-terminal domain-containing protein</fullName>
    </recommendedName>
</protein>
<dbReference type="OrthoDB" id="2392550at2759"/>
<feature type="compositionally biased region" description="Basic residues" evidence="1">
    <location>
        <begin position="269"/>
        <end position="279"/>
    </location>
</feature>
<dbReference type="InterPro" id="IPR018851">
    <property type="entry name" value="Borealin_N"/>
</dbReference>
<name>A0A1E3PMX0_9ASCO</name>
<dbReference type="Pfam" id="PF10444">
    <property type="entry name" value="Nbl1_Borealin_N"/>
    <property type="match status" value="1"/>
</dbReference>
<keyword evidence="4" id="KW-1185">Reference proteome</keyword>
<dbReference type="AlphaFoldDB" id="A0A1E3PMX0"/>
<feature type="compositionally biased region" description="Low complexity" evidence="1">
    <location>
        <begin position="280"/>
        <end position="299"/>
    </location>
</feature>
<evidence type="ECO:0000256" key="1">
    <source>
        <dbReference type="SAM" id="MobiDB-lite"/>
    </source>
</evidence>
<dbReference type="EMBL" id="KV454408">
    <property type="protein sequence ID" value="ODQ66668.1"/>
    <property type="molecule type" value="Genomic_DNA"/>
</dbReference>
<evidence type="ECO:0000313" key="3">
    <source>
        <dbReference type="EMBL" id="ODQ66668.1"/>
    </source>
</evidence>
<feature type="compositionally biased region" description="Polar residues" evidence="1">
    <location>
        <begin position="232"/>
        <end position="250"/>
    </location>
</feature>
<proteinExistence type="predicted"/>
<feature type="compositionally biased region" description="Polar residues" evidence="1">
    <location>
        <begin position="150"/>
        <end position="167"/>
    </location>
</feature>
<reference evidence="3 4" key="1">
    <citation type="journal article" date="2016" name="Proc. Natl. Acad. Sci. U.S.A.">
        <title>Comparative genomics of biotechnologically important yeasts.</title>
        <authorList>
            <person name="Riley R."/>
            <person name="Haridas S."/>
            <person name="Wolfe K.H."/>
            <person name="Lopes M.R."/>
            <person name="Hittinger C.T."/>
            <person name="Goeker M."/>
            <person name="Salamov A.A."/>
            <person name="Wisecaver J.H."/>
            <person name="Long T.M."/>
            <person name="Calvey C.H."/>
            <person name="Aerts A.L."/>
            <person name="Barry K.W."/>
            <person name="Choi C."/>
            <person name="Clum A."/>
            <person name="Coughlan A.Y."/>
            <person name="Deshpande S."/>
            <person name="Douglass A.P."/>
            <person name="Hanson S.J."/>
            <person name="Klenk H.-P."/>
            <person name="LaButti K.M."/>
            <person name="Lapidus A."/>
            <person name="Lindquist E.A."/>
            <person name="Lipzen A.M."/>
            <person name="Meier-Kolthoff J.P."/>
            <person name="Ohm R.A."/>
            <person name="Otillar R.P."/>
            <person name="Pangilinan J.L."/>
            <person name="Peng Y."/>
            <person name="Rokas A."/>
            <person name="Rosa C.A."/>
            <person name="Scheuner C."/>
            <person name="Sibirny A.A."/>
            <person name="Slot J.C."/>
            <person name="Stielow J.B."/>
            <person name="Sun H."/>
            <person name="Kurtzman C.P."/>
            <person name="Blackwell M."/>
            <person name="Grigoriev I.V."/>
            <person name="Jeffries T.W."/>
        </authorList>
    </citation>
    <scope>NUCLEOTIDE SEQUENCE [LARGE SCALE GENOMIC DNA]</scope>
    <source>
        <strain evidence="3 4">DSM 6958</strain>
    </source>
</reference>
<evidence type="ECO:0000259" key="2">
    <source>
        <dbReference type="Pfam" id="PF10444"/>
    </source>
</evidence>
<feature type="domain" description="Borealin N-terminal" evidence="2">
    <location>
        <begin position="60"/>
        <end position="114"/>
    </location>
</feature>
<dbReference type="Proteomes" id="UP000095009">
    <property type="component" value="Unassembled WGS sequence"/>
</dbReference>
<accession>A0A1E3PMX0</accession>
<gene>
    <name evidence="3" type="ORF">NADFUDRAFT_50578</name>
</gene>
<evidence type="ECO:0000313" key="4">
    <source>
        <dbReference type="Proteomes" id="UP000095009"/>
    </source>
</evidence>
<organism evidence="3 4">
    <name type="scientific">Nadsonia fulvescens var. elongata DSM 6958</name>
    <dbReference type="NCBI Taxonomy" id="857566"/>
    <lineage>
        <taxon>Eukaryota</taxon>
        <taxon>Fungi</taxon>
        <taxon>Dikarya</taxon>
        <taxon>Ascomycota</taxon>
        <taxon>Saccharomycotina</taxon>
        <taxon>Dipodascomycetes</taxon>
        <taxon>Dipodascales</taxon>
        <taxon>Dipodascales incertae sedis</taxon>
        <taxon>Nadsonia</taxon>
    </lineage>
</organism>